<name>A0A7S1WYD6_ALECA</name>
<dbReference type="AlphaFoldDB" id="A0A7S1WYD6"/>
<organism evidence="2">
    <name type="scientific">Alexandrium catenella</name>
    <name type="common">Red tide dinoflagellate</name>
    <name type="synonym">Gonyaulax catenella</name>
    <dbReference type="NCBI Taxonomy" id="2925"/>
    <lineage>
        <taxon>Eukaryota</taxon>
        <taxon>Sar</taxon>
        <taxon>Alveolata</taxon>
        <taxon>Dinophyceae</taxon>
        <taxon>Gonyaulacales</taxon>
        <taxon>Pyrocystaceae</taxon>
        <taxon>Alexandrium</taxon>
    </lineage>
</organism>
<dbReference type="InterPro" id="IPR036869">
    <property type="entry name" value="J_dom_sf"/>
</dbReference>
<reference evidence="2" key="1">
    <citation type="submission" date="2021-01" db="EMBL/GenBank/DDBJ databases">
        <authorList>
            <person name="Corre E."/>
            <person name="Pelletier E."/>
            <person name="Niang G."/>
            <person name="Scheremetjew M."/>
            <person name="Finn R."/>
            <person name="Kale V."/>
            <person name="Holt S."/>
            <person name="Cochrane G."/>
            <person name="Meng A."/>
            <person name="Brown T."/>
            <person name="Cohen L."/>
        </authorList>
    </citation>
    <scope>NUCLEOTIDE SEQUENCE</scope>
    <source>
        <strain evidence="2">OF101</strain>
    </source>
</reference>
<gene>
    <name evidence="2" type="ORF">ACAT0790_LOCUS70433</name>
</gene>
<dbReference type="Gene3D" id="1.10.287.110">
    <property type="entry name" value="DnaJ domain"/>
    <property type="match status" value="1"/>
</dbReference>
<evidence type="ECO:0000313" key="2">
    <source>
        <dbReference type="EMBL" id="CAD9193656.1"/>
    </source>
</evidence>
<evidence type="ECO:0008006" key="3">
    <source>
        <dbReference type="Google" id="ProtNLM"/>
    </source>
</evidence>
<evidence type="ECO:0000256" key="1">
    <source>
        <dbReference type="SAM" id="MobiDB-lite"/>
    </source>
</evidence>
<accession>A0A7S1WYD6</accession>
<proteinExistence type="predicted"/>
<sequence>MKKHPHAAALLRARGVLPSASEHVAKPEFDRVHSRPIRETAHPVYDEDDYGEGEMPSWEVISQGNPALAEALHHVADTLSMTKSQSLAHRQKILKGLVTDWHPDRHTASGDQEIATKVFQWLQVVKTWYLQESTGPEMEQQPLPGYDDPDRPVAPTDAQQYLHPSGSVFSVW</sequence>
<dbReference type="EMBL" id="HBGE01118010">
    <property type="protein sequence ID" value="CAD9193656.1"/>
    <property type="molecule type" value="Transcribed_RNA"/>
</dbReference>
<feature type="region of interest" description="Disordered" evidence="1">
    <location>
        <begin position="135"/>
        <end position="172"/>
    </location>
</feature>
<protein>
    <recommendedName>
        <fullName evidence="3">J domain-containing protein</fullName>
    </recommendedName>
</protein>